<dbReference type="PANTHER" id="PTHR30483">
    <property type="entry name" value="LEUCINE-SPECIFIC-BINDING PROTEIN"/>
    <property type="match status" value="1"/>
</dbReference>
<organism evidence="8 9">
    <name type="scientific">Polaromonas eurypsychrophila</name>
    <dbReference type="NCBI Taxonomy" id="1614635"/>
    <lineage>
        <taxon>Bacteria</taxon>
        <taxon>Pseudomonadati</taxon>
        <taxon>Pseudomonadota</taxon>
        <taxon>Betaproteobacteria</taxon>
        <taxon>Burkholderiales</taxon>
        <taxon>Comamonadaceae</taxon>
        <taxon>Polaromonas</taxon>
    </lineage>
</organism>
<dbReference type="SUPFAM" id="SSF53822">
    <property type="entry name" value="Periplasmic binding protein-like I"/>
    <property type="match status" value="1"/>
</dbReference>
<evidence type="ECO:0000256" key="3">
    <source>
        <dbReference type="ARBA" id="ARBA00022729"/>
    </source>
</evidence>
<feature type="region of interest" description="Disordered" evidence="5">
    <location>
        <begin position="387"/>
        <end position="420"/>
    </location>
</feature>
<comment type="similarity">
    <text evidence="1">Belongs to the leucine-binding protein family.</text>
</comment>
<evidence type="ECO:0000256" key="5">
    <source>
        <dbReference type="SAM" id="MobiDB-lite"/>
    </source>
</evidence>
<dbReference type="AlphaFoldDB" id="A0A916WL08"/>
<keyword evidence="4" id="KW-0029">Amino-acid transport</keyword>
<dbReference type="InterPro" id="IPR051010">
    <property type="entry name" value="BCAA_transport"/>
</dbReference>
<accession>A0A916WL08</accession>
<evidence type="ECO:0000313" key="8">
    <source>
        <dbReference type="EMBL" id="GGB11828.1"/>
    </source>
</evidence>
<dbReference type="InterPro" id="IPR028082">
    <property type="entry name" value="Peripla_BP_I"/>
</dbReference>
<proteinExistence type="inferred from homology"/>
<dbReference type="Proteomes" id="UP000620596">
    <property type="component" value="Unassembled WGS sequence"/>
</dbReference>
<evidence type="ECO:0000256" key="1">
    <source>
        <dbReference type="ARBA" id="ARBA00010062"/>
    </source>
</evidence>
<evidence type="ECO:0000256" key="2">
    <source>
        <dbReference type="ARBA" id="ARBA00022448"/>
    </source>
</evidence>
<dbReference type="Pfam" id="PF13458">
    <property type="entry name" value="Peripla_BP_6"/>
    <property type="match status" value="1"/>
</dbReference>
<dbReference type="RefSeq" id="WP_188709889.1">
    <property type="nucleotide sequence ID" value="NZ_BMIG01000018.1"/>
</dbReference>
<feature type="domain" description="Leucine-binding protein" evidence="7">
    <location>
        <begin position="28"/>
        <end position="368"/>
    </location>
</feature>
<keyword evidence="2" id="KW-0813">Transport</keyword>
<reference evidence="8" key="2">
    <citation type="submission" date="2020-09" db="EMBL/GenBank/DDBJ databases">
        <authorList>
            <person name="Sun Q."/>
            <person name="Zhou Y."/>
        </authorList>
    </citation>
    <scope>NUCLEOTIDE SEQUENCE</scope>
    <source>
        <strain evidence="8">CGMCC 1.15322</strain>
    </source>
</reference>
<comment type="caution">
    <text evidence="8">The sequence shown here is derived from an EMBL/GenBank/DDBJ whole genome shotgun (WGS) entry which is preliminary data.</text>
</comment>
<evidence type="ECO:0000313" key="9">
    <source>
        <dbReference type="Proteomes" id="UP000620596"/>
    </source>
</evidence>
<protein>
    <submittedName>
        <fullName evidence="8">ABC transporter substrate-binding protein</fullName>
    </submittedName>
</protein>
<dbReference type="InterPro" id="IPR028081">
    <property type="entry name" value="Leu-bd"/>
</dbReference>
<sequence>MMKRFALKLIATCAIALGASTAFSQDVIKIANIVELSGGGATAGTNFKNGVELAVREINASGGILGKQIQTTTADTQSNPGVAKGLTQKAIDDNVFAIFGPVFSGSIMVSMAESRRAEVPNFTGGEAASITQQGNPYVFRTSFTQATAMPKVARYMTDQAKLKSVAVIYVNNDFGKGGMDMIRKSLANSPTKILTEISTEPSQIDFSAAVLRVKQSDADGVFVYSNEEESARLLRELRKQGWTKPIIGETTLTGQKVIELAGEAANGAIAHVGLTVDAPIPAIRAFRAKFERDYKYISDHNGMKGYSGVYVLKAAIEKAGKLDRKAVALAMKGLKVNTDKYPGALMYTEFDDKGDLDRMSFMVQVKNGKQEVVELITPLTQVTASASPTVAPATKAAAAKPAAAKPAATKPAADKAAAKP</sequence>
<dbReference type="InterPro" id="IPR000709">
    <property type="entry name" value="Leu_Ile_Val-bd"/>
</dbReference>
<evidence type="ECO:0000256" key="6">
    <source>
        <dbReference type="SAM" id="SignalP"/>
    </source>
</evidence>
<feature type="compositionally biased region" description="Low complexity" evidence="5">
    <location>
        <begin position="387"/>
        <end position="411"/>
    </location>
</feature>
<dbReference type="PANTHER" id="PTHR30483:SF6">
    <property type="entry name" value="PERIPLASMIC BINDING PROTEIN OF ABC TRANSPORTER FOR NATURAL AMINO ACIDS"/>
    <property type="match status" value="1"/>
</dbReference>
<dbReference type="PRINTS" id="PR00337">
    <property type="entry name" value="LEUILEVALBP"/>
</dbReference>
<gene>
    <name evidence="8" type="ORF">GCM10011496_35890</name>
</gene>
<dbReference type="GO" id="GO:0006865">
    <property type="term" value="P:amino acid transport"/>
    <property type="evidence" value="ECO:0007669"/>
    <property type="project" value="UniProtKB-KW"/>
</dbReference>
<evidence type="ECO:0000256" key="4">
    <source>
        <dbReference type="ARBA" id="ARBA00022970"/>
    </source>
</evidence>
<dbReference type="EMBL" id="BMIG01000018">
    <property type="protein sequence ID" value="GGB11828.1"/>
    <property type="molecule type" value="Genomic_DNA"/>
</dbReference>
<name>A0A916WL08_9BURK</name>
<dbReference type="Gene3D" id="3.40.50.2300">
    <property type="match status" value="2"/>
</dbReference>
<keyword evidence="9" id="KW-1185">Reference proteome</keyword>
<evidence type="ECO:0000259" key="7">
    <source>
        <dbReference type="Pfam" id="PF13458"/>
    </source>
</evidence>
<feature type="chain" id="PRO_5037663771" evidence="6">
    <location>
        <begin position="25"/>
        <end position="420"/>
    </location>
</feature>
<reference evidence="8" key="1">
    <citation type="journal article" date="2014" name="Int. J. Syst. Evol. Microbiol.">
        <title>Complete genome sequence of Corynebacterium casei LMG S-19264T (=DSM 44701T), isolated from a smear-ripened cheese.</title>
        <authorList>
            <consortium name="US DOE Joint Genome Institute (JGI-PGF)"/>
            <person name="Walter F."/>
            <person name="Albersmeier A."/>
            <person name="Kalinowski J."/>
            <person name="Ruckert C."/>
        </authorList>
    </citation>
    <scope>NUCLEOTIDE SEQUENCE</scope>
    <source>
        <strain evidence="8">CGMCC 1.15322</strain>
    </source>
</reference>
<keyword evidence="3 6" id="KW-0732">Signal</keyword>
<feature type="signal peptide" evidence="6">
    <location>
        <begin position="1"/>
        <end position="24"/>
    </location>
</feature>